<dbReference type="Proteomes" id="UP000887576">
    <property type="component" value="Unplaced"/>
</dbReference>
<sequence>MYSPTTNLDDSTNYDDFSTIVTTQSETIPLSTVLALDNSQITVDDSPRIPQLAPPLIISAPTTLDPSDKL</sequence>
<protein>
    <submittedName>
        <fullName evidence="2">Uncharacterized protein</fullName>
    </submittedName>
</protein>
<name>A0AC34QBQ5_9BILA</name>
<evidence type="ECO:0000313" key="2">
    <source>
        <dbReference type="WBParaSite" id="JU765_v2.g14650.t1"/>
    </source>
</evidence>
<dbReference type="WBParaSite" id="JU765_v2.g14650.t1">
    <property type="protein sequence ID" value="JU765_v2.g14650.t1"/>
    <property type="gene ID" value="JU765_v2.g14650"/>
</dbReference>
<evidence type="ECO:0000313" key="1">
    <source>
        <dbReference type="Proteomes" id="UP000887576"/>
    </source>
</evidence>
<proteinExistence type="predicted"/>
<accession>A0AC34QBQ5</accession>
<organism evidence="1 2">
    <name type="scientific">Panagrolaimus sp. JU765</name>
    <dbReference type="NCBI Taxonomy" id="591449"/>
    <lineage>
        <taxon>Eukaryota</taxon>
        <taxon>Metazoa</taxon>
        <taxon>Ecdysozoa</taxon>
        <taxon>Nematoda</taxon>
        <taxon>Chromadorea</taxon>
        <taxon>Rhabditida</taxon>
        <taxon>Tylenchina</taxon>
        <taxon>Panagrolaimomorpha</taxon>
        <taxon>Panagrolaimoidea</taxon>
        <taxon>Panagrolaimidae</taxon>
        <taxon>Panagrolaimus</taxon>
    </lineage>
</organism>
<reference evidence="2" key="1">
    <citation type="submission" date="2022-11" db="UniProtKB">
        <authorList>
            <consortium name="WormBaseParasite"/>
        </authorList>
    </citation>
    <scope>IDENTIFICATION</scope>
</reference>